<evidence type="ECO:0000259" key="2">
    <source>
        <dbReference type="Pfam" id="PF10022"/>
    </source>
</evidence>
<gene>
    <name evidence="3" type="ORF">ACI2L5_13450</name>
</gene>
<dbReference type="PANTHER" id="PTHR35339:SF4">
    <property type="entry name" value="LINALOOL DEHYDRATASE_ISOMERASE DOMAIN-CONTAINING PROTEIN"/>
    <property type="match status" value="1"/>
</dbReference>
<organism evidence="3 4">
    <name type="scientific">Streptomyces milbemycinicus</name>
    <dbReference type="NCBI Taxonomy" id="476552"/>
    <lineage>
        <taxon>Bacteria</taxon>
        <taxon>Bacillati</taxon>
        <taxon>Actinomycetota</taxon>
        <taxon>Actinomycetes</taxon>
        <taxon>Kitasatosporales</taxon>
        <taxon>Streptomycetaceae</taxon>
        <taxon>Streptomyces</taxon>
    </lineage>
</organism>
<proteinExistence type="predicted"/>
<evidence type="ECO:0000313" key="3">
    <source>
        <dbReference type="EMBL" id="MFK4265935.1"/>
    </source>
</evidence>
<protein>
    <submittedName>
        <fullName evidence="3">DUF2264 domain-containing protein</fullName>
    </submittedName>
</protein>
<sequence>MSTPTLSSTPTAPLPFPFPADDRALSPYTGLTRAHWEAVADGMLRAALRYATPGHGLIDLPGPPSRSGVRSDGLEGFARTFLLAALRVAGAGGADPHSFLPRYTAGIERGTLTPGRDDAESWPLIGHHGIQGQPMVESASVALALRLTAPWTWKRMPAAARDRTEEWLRGALRHTPAPNNWYLFPLTVAGFLESVGRGDAETARAIERGLDLLEGWYRGQGWYTDGDGRAFDHYNGWALHLYPLLHAHLAADRELLDHLGPRLREFLEGFSLLFDADGAPIHHGRSLTYRFAAGAAVALGALTDHTPLAPGATRRLLSGALRHFLDRGALTGDGVLSLGWYGPHEATLQRYSGPGSPYWASKGFFALLLPPDHPVWTATEEPAPSQGRDRVLALSAPGFLVQTTGRDGLVRLHNHGSSKIRPWEAERPPSDPLYARLAYSTRTGPTSAANTPDNHIGLELRGLRSFRLRITPLAAGPNWLASSHIPVFPDGGPVLPAARIDSLTLVRGPLELRVHRTVNIPAGTAVHHSGWAVAVPPDTAAEQADGAGPAGETCVAGAEVTGRLLPLHGWQSSTVRRAPQGTAYGPWALVPELTGTVGAVGEEESGTVFAALASLTGDPDAPPLAGLATAEVSGLTVTVRWADGSSTVVDFGAGTGTGTDGDAPRVTEQTA</sequence>
<accession>A0ABW8LLN8</accession>
<comment type="caution">
    <text evidence="3">The sequence shown here is derived from an EMBL/GenBank/DDBJ whole genome shotgun (WGS) entry which is preliminary data.</text>
</comment>
<dbReference type="EMBL" id="JBJDQH010000004">
    <property type="protein sequence ID" value="MFK4265935.1"/>
    <property type="molecule type" value="Genomic_DNA"/>
</dbReference>
<dbReference type="PANTHER" id="PTHR35339">
    <property type="entry name" value="LINALOOL DEHYDRATASE_ISOMERASE DOMAIN-CONTAINING PROTEIN"/>
    <property type="match status" value="1"/>
</dbReference>
<feature type="region of interest" description="Disordered" evidence="1">
    <location>
        <begin position="652"/>
        <end position="671"/>
    </location>
</feature>
<dbReference type="InterPro" id="IPR049349">
    <property type="entry name" value="DUF2264_N"/>
</dbReference>
<name>A0ABW8LLN8_9ACTN</name>
<evidence type="ECO:0000313" key="4">
    <source>
        <dbReference type="Proteomes" id="UP001620295"/>
    </source>
</evidence>
<keyword evidence="4" id="KW-1185">Reference proteome</keyword>
<reference evidence="3 4" key="1">
    <citation type="submission" date="2024-11" db="EMBL/GenBank/DDBJ databases">
        <title>The Natural Products Discovery Center: Release of the First 8490 Sequenced Strains for Exploring Actinobacteria Biosynthetic Diversity.</title>
        <authorList>
            <person name="Kalkreuter E."/>
            <person name="Kautsar S.A."/>
            <person name="Yang D."/>
            <person name="Bader C.D."/>
            <person name="Teijaro C.N."/>
            <person name="Fluegel L."/>
            <person name="Davis C.M."/>
            <person name="Simpson J.R."/>
            <person name="Lauterbach L."/>
            <person name="Steele A.D."/>
            <person name="Gui C."/>
            <person name="Meng S."/>
            <person name="Li G."/>
            <person name="Viehrig K."/>
            <person name="Ye F."/>
            <person name="Su P."/>
            <person name="Kiefer A.F."/>
            <person name="Nichols A."/>
            <person name="Cepeda A.J."/>
            <person name="Yan W."/>
            <person name="Fan B."/>
            <person name="Jiang Y."/>
            <person name="Adhikari A."/>
            <person name="Zheng C.-J."/>
            <person name="Schuster L."/>
            <person name="Cowan T.M."/>
            <person name="Smanski M.J."/>
            <person name="Chevrette M.G."/>
            <person name="De Carvalho L.P.S."/>
            <person name="Shen B."/>
        </authorList>
    </citation>
    <scope>NUCLEOTIDE SEQUENCE [LARGE SCALE GENOMIC DNA]</scope>
    <source>
        <strain evidence="3 4">NPDC020863</strain>
    </source>
</reference>
<evidence type="ECO:0000256" key="1">
    <source>
        <dbReference type="SAM" id="MobiDB-lite"/>
    </source>
</evidence>
<dbReference type="InterPro" id="IPR016624">
    <property type="entry name" value="UCP014753"/>
</dbReference>
<feature type="domain" description="DUF2264" evidence="2">
    <location>
        <begin position="32"/>
        <end position="382"/>
    </location>
</feature>
<dbReference type="Pfam" id="PF10022">
    <property type="entry name" value="DUF2264"/>
    <property type="match status" value="1"/>
</dbReference>
<dbReference type="RefSeq" id="WP_404746291.1">
    <property type="nucleotide sequence ID" value="NZ_JBJDQH010000004.1"/>
</dbReference>
<dbReference type="Proteomes" id="UP001620295">
    <property type="component" value="Unassembled WGS sequence"/>
</dbReference>